<dbReference type="STRING" id="596152.DesU5LDRAFT_1941"/>
<accession>I2Q1F9</accession>
<name>I2Q1F9_9BACT</name>
<dbReference type="AlphaFoldDB" id="I2Q1F9"/>
<organism evidence="1">
    <name type="scientific">Desulfovibrio sp. U5L</name>
    <dbReference type="NCBI Taxonomy" id="596152"/>
    <lineage>
        <taxon>Bacteria</taxon>
        <taxon>Pseudomonadati</taxon>
        <taxon>Thermodesulfobacteriota</taxon>
        <taxon>Desulfovibrionia</taxon>
        <taxon>Desulfovibrionales</taxon>
        <taxon>Desulfovibrionaceae</taxon>
        <taxon>Desulfovibrio</taxon>
    </lineage>
</organism>
<sequence>MAKFTEADYLEGKKTGLSQKQMALQHGVCEAYVSKVKKRCEGQVAAATPPVIQTEVLTRQYDALSKLSLLADKAAALAELCEKALGGDWQAKGRLEQLVGRKGNGLQAYVAILAEMRKQLELDNTIKRTKFDIERCMRFQEETLTAIQEESPEMAQRIVRRLTAADATLSALDFGLKSSD</sequence>
<dbReference type="OrthoDB" id="9854356at2"/>
<dbReference type="HOGENOM" id="CLU_1493945_0_0_7"/>
<protein>
    <submittedName>
        <fullName evidence="1">Uncharacterized protein</fullName>
    </submittedName>
</protein>
<dbReference type="eggNOG" id="ENOG5030SQW">
    <property type="taxonomic scope" value="Bacteria"/>
</dbReference>
<gene>
    <name evidence="1" type="ORF">DesU5LDRAFT_1941</name>
</gene>
<evidence type="ECO:0000313" key="1">
    <source>
        <dbReference type="EMBL" id="EIG53615.1"/>
    </source>
</evidence>
<proteinExistence type="predicted"/>
<reference evidence="1" key="1">
    <citation type="submission" date="2011-11" db="EMBL/GenBank/DDBJ databases">
        <title>Improved High-Quality Draft sequence of Desulfovibrio sp. U5L.</title>
        <authorList>
            <consortium name="US DOE Joint Genome Institute"/>
            <person name="Lucas S."/>
            <person name="Han J."/>
            <person name="Lapidus A."/>
            <person name="Cheng J.-F."/>
            <person name="Goodwin L."/>
            <person name="Pitluck S."/>
            <person name="Peters L."/>
            <person name="Ovchinnikova G."/>
            <person name="Held B."/>
            <person name="Detter J.C."/>
            <person name="Han C."/>
            <person name="Tapia R."/>
            <person name="Land M."/>
            <person name="Hauser L."/>
            <person name="Kyrpides N."/>
            <person name="Ivanova N."/>
            <person name="Pagani I."/>
            <person name="Gabster J."/>
            <person name="Walker C."/>
            <person name="Stolyar S."/>
            <person name="Stahl D."/>
            <person name="Arkin A."/>
            <person name="Dehal P."/>
            <person name="Hazen T."/>
            <person name="Woyke T."/>
        </authorList>
    </citation>
    <scope>NUCLEOTIDE SEQUENCE [LARGE SCALE GENOMIC DNA]</scope>
    <source>
        <strain evidence="1">U5L</strain>
    </source>
</reference>
<dbReference type="EMBL" id="JH600068">
    <property type="protein sequence ID" value="EIG53615.1"/>
    <property type="molecule type" value="Genomic_DNA"/>
</dbReference>